<dbReference type="NCBIfam" id="TIGR00835">
    <property type="entry name" value="agcS"/>
    <property type="match status" value="1"/>
</dbReference>
<dbReference type="FunFam" id="1.20.1740.10:FF:000004">
    <property type="entry name" value="Sodium:alanine symporter family protein"/>
    <property type="match status" value="1"/>
</dbReference>
<feature type="transmembrane region" description="Helical" evidence="9">
    <location>
        <begin position="389"/>
        <end position="410"/>
    </location>
</feature>
<evidence type="ECO:0000256" key="9">
    <source>
        <dbReference type="RuleBase" id="RU363064"/>
    </source>
</evidence>
<dbReference type="PRINTS" id="PR00175">
    <property type="entry name" value="NAALASMPORT"/>
</dbReference>
<dbReference type="Pfam" id="PF01235">
    <property type="entry name" value="Na_Ala_symp"/>
    <property type="match status" value="1"/>
</dbReference>
<feature type="transmembrane region" description="Helical" evidence="9">
    <location>
        <begin position="142"/>
        <end position="163"/>
    </location>
</feature>
<evidence type="ECO:0000256" key="8">
    <source>
        <dbReference type="ARBA" id="ARBA00023136"/>
    </source>
</evidence>
<dbReference type="OrthoDB" id="9804874at2"/>
<dbReference type="PANTHER" id="PTHR30330:SF1">
    <property type="entry name" value="AMINO-ACID CARRIER PROTEIN ALST"/>
    <property type="match status" value="1"/>
</dbReference>
<dbReference type="GO" id="GO:0005283">
    <property type="term" value="F:amino acid:sodium symporter activity"/>
    <property type="evidence" value="ECO:0007669"/>
    <property type="project" value="InterPro"/>
</dbReference>
<feature type="transmembrane region" description="Helical" evidence="9">
    <location>
        <begin position="416"/>
        <end position="436"/>
    </location>
</feature>
<name>A0A1N7IUI4_9BACI</name>
<comment type="similarity">
    <text evidence="2 9">Belongs to the alanine or glycine:cation symporter (AGCS) (TC 2.A.25) family.</text>
</comment>
<dbReference type="Proteomes" id="UP000187608">
    <property type="component" value="Unassembled WGS sequence"/>
</dbReference>
<feature type="transmembrane region" description="Helical" evidence="9">
    <location>
        <begin position="300"/>
        <end position="319"/>
    </location>
</feature>
<keyword evidence="11" id="KW-1185">Reference proteome</keyword>
<feature type="transmembrane region" description="Helical" evidence="9">
    <location>
        <begin position="346"/>
        <end position="369"/>
    </location>
</feature>
<evidence type="ECO:0000313" key="11">
    <source>
        <dbReference type="Proteomes" id="UP000187608"/>
    </source>
</evidence>
<feature type="transmembrane region" description="Helical" evidence="9">
    <location>
        <begin position="183"/>
        <end position="202"/>
    </location>
</feature>
<feature type="transmembrane region" description="Helical" evidence="9">
    <location>
        <begin position="211"/>
        <end position="232"/>
    </location>
</feature>
<evidence type="ECO:0000256" key="4">
    <source>
        <dbReference type="ARBA" id="ARBA00022475"/>
    </source>
</evidence>
<keyword evidence="3 9" id="KW-0813">Transport</keyword>
<dbReference type="PANTHER" id="PTHR30330">
    <property type="entry name" value="AGSS FAMILY TRANSPORTER, SODIUM-ALANINE"/>
    <property type="match status" value="1"/>
</dbReference>
<organism evidence="10 11">
    <name type="scientific">Salimicrobium flavidum</name>
    <dbReference type="NCBI Taxonomy" id="570947"/>
    <lineage>
        <taxon>Bacteria</taxon>
        <taxon>Bacillati</taxon>
        <taxon>Bacillota</taxon>
        <taxon>Bacilli</taxon>
        <taxon>Bacillales</taxon>
        <taxon>Bacillaceae</taxon>
        <taxon>Salimicrobium</taxon>
    </lineage>
</organism>
<gene>
    <name evidence="10" type="ORF">SAMN05421687_102248</name>
</gene>
<evidence type="ECO:0000313" key="10">
    <source>
        <dbReference type="EMBL" id="SIS40755.1"/>
    </source>
</evidence>
<protein>
    <submittedName>
        <fullName evidence="10">Alanine or glycine:cation symporter, AGCS family</fullName>
    </submittedName>
</protein>
<dbReference type="Gene3D" id="1.20.1740.10">
    <property type="entry name" value="Amino acid/polyamine transporter I"/>
    <property type="match status" value="1"/>
</dbReference>
<feature type="transmembrane region" description="Helical" evidence="9">
    <location>
        <begin position="15"/>
        <end position="33"/>
    </location>
</feature>
<dbReference type="GO" id="GO:0005886">
    <property type="term" value="C:plasma membrane"/>
    <property type="evidence" value="ECO:0007669"/>
    <property type="project" value="UniProtKB-SubCell"/>
</dbReference>
<evidence type="ECO:0000256" key="6">
    <source>
        <dbReference type="ARBA" id="ARBA00022847"/>
    </source>
</evidence>
<sequence>MGLLESIIGQFNNILWGYVLIIVLLGLGLWFSIKLNFAQFRLIPEMFRVLFDKRSITAKGKKGTSAFQAFAISTASRVGTGNLAGVAAAVATGGPGAVFWMWLVAVLGGASSFIESTLAQIFKTPEKNQYRGGPAYYMEKGLNNRTLGIVFAVTITFTYGLVFSSVQSNTIASAFERSFNLDGWVLGLILTVIVASIIFGGLSRVAQVTQYIVPIMAFFYIALALYVLFLNIGQVPDMFGLIFSSAFGFREFAGGTVGGMIMIGVQRGLFSNEAGMGSAPNAAATSEVTHPVKQGLIQTLGVFIDTLIICSATATIILFSGEYANPGGAEGIQLTQMAFENEIGQWASIFIAVAIFLFAFSSIVGNYYYGETNIEFIHTSKKWMLIYRFGVLAMVMFGAVAEFGLVWSMADMTMGIMALINLYAIFLLSKIAYAALKDYMIQRKRGEDPVFYQDHLPGVKGMEYWKRTDAVGDDKKDYEEYGS</sequence>
<accession>A0A1N7IUI4</accession>
<keyword evidence="5 9" id="KW-0812">Transmembrane</keyword>
<evidence type="ECO:0000256" key="7">
    <source>
        <dbReference type="ARBA" id="ARBA00022989"/>
    </source>
</evidence>
<proteinExistence type="inferred from homology"/>
<keyword evidence="8 9" id="KW-0472">Membrane</keyword>
<keyword evidence="4 9" id="KW-1003">Cell membrane</keyword>
<evidence type="ECO:0000256" key="5">
    <source>
        <dbReference type="ARBA" id="ARBA00022692"/>
    </source>
</evidence>
<dbReference type="EMBL" id="FTOC01000002">
    <property type="protein sequence ID" value="SIS40755.1"/>
    <property type="molecule type" value="Genomic_DNA"/>
</dbReference>
<keyword evidence="7 9" id="KW-1133">Transmembrane helix</keyword>
<comment type="subcellular location">
    <subcellularLocation>
        <location evidence="1 9">Cell membrane</location>
        <topology evidence="1 9">Multi-pass membrane protein</topology>
    </subcellularLocation>
</comment>
<dbReference type="AlphaFoldDB" id="A0A1N7IUI4"/>
<dbReference type="InterPro" id="IPR001463">
    <property type="entry name" value="Na/Ala_symport"/>
</dbReference>
<reference evidence="11" key="1">
    <citation type="submission" date="2017-01" db="EMBL/GenBank/DDBJ databases">
        <authorList>
            <person name="Varghese N."/>
            <person name="Submissions S."/>
        </authorList>
    </citation>
    <scope>NUCLEOTIDE SEQUENCE [LARGE SCALE GENOMIC DNA]</scope>
    <source>
        <strain evidence="11">DSM 23127</strain>
    </source>
</reference>
<evidence type="ECO:0000256" key="1">
    <source>
        <dbReference type="ARBA" id="ARBA00004651"/>
    </source>
</evidence>
<evidence type="ECO:0000256" key="3">
    <source>
        <dbReference type="ARBA" id="ARBA00022448"/>
    </source>
</evidence>
<dbReference type="RefSeq" id="WP_076557154.1">
    <property type="nucleotide sequence ID" value="NZ_FTOC01000002.1"/>
</dbReference>
<keyword evidence="6 9" id="KW-0769">Symport</keyword>
<dbReference type="PROSITE" id="PS00873">
    <property type="entry name" value="NA_ALANINE_SYMP"/>
    <property type="match status" value="1"/>
</dbReference>
<evidence type="ECO:0000256" key="2">
    <source>
        <dbReference type="ARBA" id="ARBA00009261"/>
    </source>
</evidence>